<gene>
    <name evidence="1" type="ORF">FCALED_LOCUS12393</name>
</gene>
<protein>
    <submittedName>
        <fullName evidence="1">17706_t:CDS:1</fullName>
    </submittedName>
</protein>
<reference evidence="1" key="1">
    <citation type="submission" date="2021-06" db="EMBL/GenBank/DDBJ databases">
        <authorList>
            <person name="Kallberg Y."/>
            <person name="Tangrot J."/>
            <person name="Rosling A."/>
        </authorList>
    </citation>
    <scope>NUCLEOTIDE SEQUENCE</scope>
    <source>
        <strain evidence="1">UK204</strain>
    </source>
</reference>
<dbReference type="EMBL" id="CAJVPQ010005981">
    <property type="protein sequence ID" value="CAG8678886.1"/>
    <property type="molecule type" value="Genomic_DNA"/>
</dbReference>
<dbReference type="AlphaFoldDB" id="A0A9N9EGP5"/>
<accession>A0A9N9EGP5</accession>
<comment type="caution">
    <text evidence="1">The sequence shown here is derived from an EMBL/GenBank/DDBJ whole genome shotgun (WGS) entry which is preliminary data.</text>
</comment>
<keyword evidence="2" id="KW-1185">Reference proteome</keyword>
<name>A0A9N9EGP5_9GLOM</name>
<evidence type="ECO:0000313" key="2">
    <source>
        <dbReference type="Proteomes" id="UP000789570"/>
    </source>
</evidence>
<dbReference type="Proteomes" id="UP000789570">
    <property type="component" value="Unassembled WGS sequence"/>
</dbReference>
<evidence type="ECO:0000313" key="1">
    <source>
        <dbReference type="EMBL" id="CAG8678886.1"/>
    </source>
</evidence>
<sequence length="70" mass="7979">SERSNNILLRIPLAIEEEIFDEDIFDKDIPDGSIPYHTIQLTASIKSQRESAQEGLKHVLSVMNLIHYAD</sequence>
<proteinExistence type="predicted"/>
<feature type="non-terminal residue" evidence="1">
    <location>
        <position position="1"/>
    </location>
</feature>
<organism evidence="1 2">
    <name type="scientific">Funneliformis caledonium</name>
    <dbReference type="NCBI Taxonomy" id="1117310"/>
    <lineage>
        <taxon>Eukaryota</taxon>
        <taxon>Fungi</taxon>
        <taxon>Fungi incertae sedis</taxon>
        <taxon>Mucoromycota</taxon>
        <taxon>Glomeromycotina</taxon>
        <taxon>Glomeromycetes</taxon>
        <taxon>Glomerales</taxon>
        <taxon>Glomeraceae</taxon>
        <taxon>Funneliformis</taxon>
    </lineage>
</organism>